<proteinExistence type="predicted"/>
<dbReference type="Proteomes" id="UP000663866">
    <property type="component" value="Unassembled WGS sequence"/>
</dbReference>
<sequence length="54" mass="6045">MPNYPEKLNHIADALSRMHGVQKDVGTAPLVFKKESNGDITIDYAEQISDTQTR</sequence>
<dbReference type="EMBL" id="CAJOBG010058575">
    <property type="protein sequence ID" value="CAF4535559.1"/>
    <property type="molecule type" value="Genomic_DNA"/>
</dbReference>
<comment type="caution">
    <text evidence="1">The sequence shown here is derived from an EMBL/GenBank/DDBJ whole genome shotgun (WGS) entry which is preliminary data.</text>
</comment>
<evidence type="ECO:0000313" key="3">
    <source>
        <dbReference type="Proteomes" id="UP000663856"/>
    </source>
</evidence>
<dbReference type="EMBL" id="CAJNRF010018159">
    <property type="protein sequence ID" value="CAF2249591.1"/>
    <property type="molecule type" value="Genomic_DNA"/>
</dbReference>
<evidence type="ECO:0000313" key="4">
    <source>
        <dbReference type="Proteomes" id="UP000663866"/>
    </source>
</evidence>
<feature type="non-terminal residue" evidence="1">
    <location>
        <position position="54"/>
    </location>
</feature>
<reference evidence="1" key="1">
    <citation type="submission" date="2021-02" db="EMBL/GenBank/DDBJ databases">
        <authorList>
            <person name="Nowell W R."/>
        </authorList>
    </citation>
    <scope>NUCLEOTIDE SEQUENCE</scope>
</reference>
<evidence type="ECO:0000313" key="2">
    <source>
        <dbReference type="EMBL" id="CAF4535559.1"/>
    </source>
</evidence>
<name>A0A817ABK4_9BILA</name>
<evidence type="ECO:0000313" key="1">
    <source>
        <dbReference type="EMBL" id="CAF2249591.1"/>
    </source>
</evidence>
<dbReference type="Proteomes" id="UP000663856">
    <property type="component" value="Unassembled WGS sequence"/>
</dbReference>
<gene>
    <name evidence="2" type="ORF">OVN521_LOCUS42519</name>
    <name evidence="1" type="ORF">WKI299_LOCUS36961</name>
</gene>
<protein>
    <submittedName>
        <fullName evidence="1">Uncharacterized protein</fullName>
    </submittedName>
</protein>
<accession>A0A817ABK4</accession>
<organism evidence="1 3">
    <name type="scientific">Rotaria magnacalcarata</name>
    <dbReference type="NCBI Taxonomy" id="392030"/>
    <lineage>
        <taxon>Eukaryota</taxon>
        <taxon>Metazoa</taxon>
        <taxon>Spiralia</taxon>
        <taxon>Gnathifera</taxon>
        <taxon>Rotifera</taxon>
        <taxon>Eurotatoria</taxon>
        <taxon>Bdelloidea</taxon>
        <taxon>Philodinida</taxon>
        <taxon>Philodinidae</taxon>
        <taxon>Rotaria</taxon>
    </lineage>
</organism>
<dbReference type="AlphaFoldDB" id="A0A817ABK4"/>
<keyword evidence="4" id="KW-1185">Reference proteome</keyword>